<dbReference type="InParanoid" id="G3JCA9"/>
<evidence type="ECO:0000313" key="2">
    <source>
        <dbReference type="Proteomes" id="UP000001610"/>
    </source>
</evidence>
<organism evidence="1 2">
    <name type="scientific">Cordyceps militaris (strain CM01)</name>
    <name type="common">Caterpillar fungus</name>
    <dbReference type="NCBI Taxonomy" id="983644"/>
    <lineage>
        <taxon>Eukaryota</taxon>
        <taxon>Fungi</taxon>
        <taxon>Dikarya</taxon>
        <taxon>Ascomycota</taxon>
        <taxon>Pezizomycotina</taxon>
        <taxon>Sordariomycetes</taxon>
        <taxon>Hypocreomycetidae</taxon>
        <taxon>Hypocreales</taxon>
        <taxon>Cordycipitaceae</taxon>
        <taxon>Cordyceps</taxon>
    </lineage>
</organism>
<dbReference type="KEGG" id="cmt:CCM_02043"/>
<name>G3JCA9_CORMM</name>
<evidence type="ECO:0000313" key="1">
    <source>
        <dbReference type="EMBL" id="EGX93774.1"/>
    </source>
</evidence>
<proteinExistence type="predicted"/>
<sequence length="57" mass="5865">MGTAYVDTQRAPLGLISSVISFEDGQGYRRQGPVWIVSPGRATADGGGVIPSTAVNS</sequence>
<gene>
    <name evidence="1" type="ORF">CCM_02043</name>
</gene>
<dbReference type="HOGENOM" id="CLU_2996434_0_0_1"/>
<protein>
    <submittedName>
        <fullName evidence="1">Uncharacterized protein</fullName>
    </submittedName>
</protein>
<dbReference type="EMBL" id="JH126400">
    <property type="protein sequence ID" value="EGX93774.1"/>
    <property type="molecule type" value="Genomic_DNA"/>
</dbReference>
<accession>G3JCA9</accession>
<dbReference type="VEuPathDB" id="FungiDB:CCM_02043"/>
<dbReference type="GeneID" id="18164072"/>
<dbReference type="AlphaFoldDB" id="G3JCA9"/>
<keyword evidence="2" id="KW-1185">Reference proteome</keyword>
<dbReference type="RefSeq" id="XP_006667260.1">
    <property type="nucleotide sequence ID" value="XM_006667197.1"/>
</dbReference>
<dbReference type="Proteomes" id="UP000001610">
    <property type="component" value="Unassembled WGS sequence"/>
</dbReference>
<reference evidence="1 2" key="1">
    <citation type="journal article" date="2011" name="Genome Biol.">
        <title>Genome sequence of the insect pathogenic fungus Cordyceps militaris, a valued traditional Chinese medicine.</title>
        <authorList>
            <person name="Zheng P."/>
            <person name="Xia Y."/>
            <person name="Xiao G."/>
            <person name="Xiong C."/>
            <person name="Hu X."/>
            <person name="Zhang S."/>
            <person name="Zheng H."/>
            <person name="Huang Y."/>
            <person name="Zhou Y."/>
            <person name="Wang S."/>
            <person name="Zhao G.P."/>
            <person name="Liu X."/>
            <person name="St Leger R.J."/>
            <person name="Wang C."/>
        </authorList>
    </citation>
    <scope>NUCLEOTIDE SEQUENCE [LARGE SCALE GENOMIC DNA]</scope>
    <source>
        <strain evidence="1 2">CM01</strain>
    </source>
</reference>